<dbReference type="AlphaFoldDB" id="A0A495JNX5"/>
<keyword evidence="3" id="KW-1185">Reference proteome</keyword>
<dbReference type="InterPro" id="IPR014747">
    <property type="entry name" value="Bac_photo_RC_H_C"/>
</dbReference>
<dbReference type="GO" id="GO:0019684">
    <property type="term" value="P:photosynthesis, light reaction"/>
    <property type="evidence" value="ECO:0007669"/>
    <property type="project" value="InterPro"/>
</dbReference>
<organism evidence="2 3">
    <name type="scientific">Micromonospora pisi</name>
    <dbReference type="NCBI Taxonomy" id="589240"/>
    <lineage>
        <taxon>Bacteria</taxon>
        <taxon>Bacillati</taxon>
        <taxon>Actinomycetota</taxon>
        <taxon>Actinomycetes</taxon>
        <taxon>Micromonosporales</taxon>
        <taxon>Micromonosporaceae</taxon>
        <taxon>Micromonospora</taxon>
    </lineage>
</organism>
<evidence type="ECO:0000256" key="1">
    <source>
        <dbReference type="SAM" id="MobiDB-lite"/>
    </source>
</evidence>
<protein>
    <recommendedName>
        <fullName evidence="4">PRC-barrel domain protein</fullName>
    </recommendedName>
</protein>
<dbReference type="InterPro" id="IPR011033">
    <property type="entry name" value="PRC_barrel-like_sf"/>
</dbReference>
<evidence type="ECO:0000313" key="3">
    <source>
        <dbReference type="Proteomes" id="UP000277671"/>
    </source>
</evidence>
<feature type="compositionally biased region" description="Pro residues" evidence="1">
    <location>
        <begin position="7"/>
        <end position="25"/>
    </location>
</feature>
<evidence type="ECO:0000313" key="2">
    <source>
        <dbReference type="EMBL" id="RKR90646.1"/>
    </source>
</evidence>
<dbReference type="RefSeq" id="WP_425462255.1">
    <property type="nucleotide sequence ID" value="NZ_RBKT01000001.1"/>
</dbReference>
<dbReference type="EMBL" id="RBKT01000001">
    <property type="protein sequence ID" value="RKR90646.1"/>
    <property type="molecule type" value="Genomic_DNA"/>
</dbReference>
<feature type="compositionally biased region" description="Polar residues" evidence="1">
    <location>
        <begin position="43"/>
        <end position="56"/>
    </location>
</feature>
<dbReference type="SUPFAM" id="SSF50346">
    <property type="entry name" value="PRC-barrel domain"/>
    <property type="match status" value="1"/>
</dbReference>
<dbReference type="Proteomes" id="UP000277671">
    <property type="component" value="Unassembled WGS sequence"/>
</dbReference>
<gene>
    <name evidence="2" type="ORF">BDK92_5024</name>
</gene>
<accession>A0A495JNX5</accession>
<name>A0A495JNX5_9ACTN</name>
<evidence type="ECO:0008006" key="4">
    <source>
        <dbReference type="Google" id="ProtNLM"/>
    </source>
</evidence>
<comment type="caution">
    <text evidence="2">The sequence shown here is derived from an EMBL/GenBank/DDBJ whole genome shotgun (WGS) entry which is preliminary data.</text>
</comment>
<reference evidence="2 3" key="1">
    <citation type="submission" date="2018-10" db="EMBL/GenBank/DDBJ databases">
        <title>Sequencing the genomes of 1000 actinobacteria strains.</title>
        <authorList>
            <person name="Klenk H.-P."/>
        </authorList>
    </citation>
    <scope>NUCLEOTIDE SEQUENCE [LARGE SCALE GENOMIC DNA]</scope>
    <source>
        <strain evidence="2 3">DSM 45175</strain>
    </source>
</reference>
<proteinExistence type="predicted"/>
<dbReference type="Gene3D" id="3.90.50.10">
    <property type="entry name" value="Photosynthetic Reaction Center, subunit H, domain 2"/>
    <property type="match status" value="1"/>
</dbReference>
<feature type="region of interest" description="Disordered" evidence="1">
    <location>
        <begin position="1"/>
        <end position="67"/>
    </location>
</feature>
<dbReference type="GO" id="GO:0030077">
    <property type="term" value="C:plasma membrane light-harvesting complex"/>
    <property type="evidence" value="ECO:0007669"/>
    <property type="project" value="InterPro"/>
</dbReference>
<sequence>MNRLDPQPTPDQNPEPIPFRTPEPTPDQALDPTSRRGPDEWTGSASAETYGSTGTSLPPGAYESTDSFQPWRYRDDAGVTGADLVGYHVEATDGGIGKIDRASYEVDASFLVVDTGPWIFGRKVMLPAGVVNHVDHDDRKVYVDRDKAQIKAAPEYAESDHTDPTYLDKIGGYYGGMYGLPGTPPLPPHRPL</sequence>